<dbReference type="PANTHER" id="PTHR42716">
    <property type="entry name" value="L-ASPARTATE OXIDASE"/>
    <property type="match status" value="1"/>
</dbReference>
<dbReference type="InterPro" id="IPR003953">
    <property type="entry name" value="FAD-dep_OxRdtase_2_FAD-bd"/>
</dbReference>
<reference evidence="6" key="1">
    <citation type="submission" date="2013-08" db="EMBL/GenBank/DDBJ databases">
        <authorList>
            <person name="Mendez C."/>
            <person name="Richter M."/>
            <person name="Ferrer M."/>
            <person name="Sanchez J."/>
        </authorList>
    </citation>
    <scope>NUCLEOTIDE SEQUENCE</scope>
</reference>
<dbReference type="InterPro" id="IPR036188">
    <property type="entry name" value="FAD/NAD-bd_sf"/>
</dbReference>
<name>T0ZJC2_9ZZZZ</name>
<sequence>CHTSDPRAALRIIRGAGEAVRFLSGVGVRFDRGESGWRVHLEAGHSHPRVLHAEGDRTGSAILSALLAHAAGCGHIELLSGLRVAMLLAGEDGGIAGALGFDRAGAAVRISARDTVLATGGLGGLFPSTTNGRHANGDGLAMALSRGARVAGLEFVQFHPT</sequence>
<evidence type="ECO:0000259" key="5">
    <source>
        <dbReference type="Pfam" id="PF00890"/>
    </source>
</evidence>
<evidence type="ECO:0000256" key="3">
    <source>
        <dbReference type="ARBA" id="ARBA00022827"/>
    </source>
</evidence>
<organism evidence="6">
    <name type="scientific">mine drainage metagenome</name>
    <dbReference type="NCBI Taxonomy" id="410659"/>
    <lineage>
        <taxon>unclassified sequences</taxon>
        <taxon>metagenomes</taxon>
        <taxon>ecological metagenomes</taxon>
    </lineage>
</organism>
<dbReference type="Pfam" id="PF00890">
    <property type="entry name" value="FAD_binding_2"/>
    <property type="match status" value="1"/>
</dbReference>
<evidence type="ECO:0000256" key="4">
    <source>
        <dbReference type="ARBA" id="ARBA00023002"/>
    </source>
</evidence>
<dbReference type="GO" id="GO:0008734">
    <property type="term" value="F:L-aspartate oxidase activity"/>
    <property type="evidence" value="ECO:0007669"/>
    <property type="project" value="InterPro"/>
</dbReference>
<keyword evidence="4" id="KW-0560">Oxidoreductase</keyword>
<feature type="non-terminal residue" evidence="6">
    <location>
        <position position="161"/>
    </location>
</feature>
<dbReference type="Gene3D" id="3.50.50.60">
    <property type="entry name" value="FAD/NAD(P)-binding domain"/>
    <property type="match status" value="1"/>
</dbReference>
<dbReference type="InterPro" id="IPR005288">
    <property type="entry name" value="NadB"/>
</dbReference>
<dbReference type="SUPFAM" id="SSF51905">
    <property type="entry name" value="FAD/NAD(P)-binding domain"/>
    <property type="match status" value="1"/>
</dbReference>
<dbReference type="GO" id="GO:0034628">
    <property type="term" value="P:'de novo' NAD+ biosynthetic process from L-aspartate"/>
    <property type="evidence" value="ECO:0007669"/>
    <property type="project" value="TreeGrafter"/>
</dbReference>
<comment type="cofactor">
    <cofactor evidence="1">
        <name>FAD</name>
        <dbReference type="ChEBI" id="CHEBI:57692"/>
    </cofactor>
</comment>
<feature type="domain" description="FAD-dependent oxidoreductase 2 FAD-binding" evidence="5">
    <location>
        <begin position="5"/>
        <end position="161"/>
    </location>
</feature>
<dbReference type="EMBL" id="AUZZ01006840">
    <property type="protein sequence ID" value="EQD44773.1"/>
    <property type="molecule type" value="Genomic_DNA"/>
</dbReference>
<keyword evidence="3" id="KW-0274">FAD</keyword>
<proteinExistence type="predicted"/>
<protein>
    <submittedName>
        <fullName evidence="6">L-aspartate oxidase</fullName>
    </submittedName>
</protein>
<reference evidence="6" key="2">
    <citation type="journal article" date="2014" name="ISME J.">
        <title>Microbial stratification in low pH oxic and suboxic macroscopic growths along an acid mine drainage.</title>
        <authorList>
            <person name="Mendez-Garcia C."/>
            <person name="Mesa V."/>
            <person name="Sprenger R.R."/>
            <person name="Richter M."/>
            <person name="Diez M.S."/>
            <person name="Solano J."/>
            <person name="Bargiela R."/>
            <person name="Golyshina O.V."/>
            <person name="Manteca A."/>
            <person name="Ramos J.L."/>
            <person name="Gallego J.R."/>
            <person name="Llorente I."/>
            <person name="Martins Dos Santos V.A."/>
            <person name="Jensen O.N."/>
            <person name="Pelaez A.I."/>
            <person name="Sanchez J."/>
            <person name="Ferrer M."/>
        </authorList>
    </citation>
    <scope>NUCLEOTIDE SEQUENCE</scope>
</reference>
<comment type="caution">
    <text evidence="6">The sequence shown here is derived from an EMBL/GenBank/DDBJ whole genome shotgun (WGS) entry which is preliminary data.</text>
</comment>
<evidence type="ECO:0000313" key="6">
    <source>
        <dbReference type="EMBL" id="EQD44773.1"/>
    </source>
</evidence>
<feature type="non-terminal residue" evidence="6">
    <location>
        <position position="1"/>
    </location>
</feature>
<evidence type="ECO:0000256" key="2">
    <source>
        <dbReference type="ARBA" id="ARBA00022630"/>
    </source>
</evidence>
<accession>T0ZJC2</accession>
<evidence type="ECO:0000256" key="1">
    <source>
        <dbReference type="ARBA" id="ARBA00001974"/>
    </source>
</evidence>
<gene>
    <name evidence="6" type="ORF">B2A_09472</name>
</gene>
<keyword evidence="2" id="KW-0285">Flavoprotein</keyword>
<dbReference type="AlphaFoldDB" id="T0ZJC2"/>
<dbReference type="PANTHER" id="PTHR42716:SF2">
    <property type="entry name" value="L-ASPARTATE OXIDASE, CHLOROPLASTIC"/>
    <property type="match status" value="1"/>
</dbReference>